<comment type="caution">
    <text evidence="2">The sequence shown here is derived from an EMBL/GenBank/DDBJ whole genome shotgun (WGS) entry which is preliminary data.</text>
</comment>
<organism evidence="2 3">
    <name type="scientific">Noviherbaspirillum suwonense</name>
    <dbReference type="NCBI Taxonomy" id="1224511"/>
    <lineage>
        <taxon>Bacteria</taxon>
        <taxon>Pseudomonadati</taxon>
        <taxon>Pseudomonadota</taxon>
        <taxon>Betaproteobacteria</taxon>
        <taxon>Burkholderiales</taxon>
        <taxon>Oxalobacteraceae</taxon>
        <taxon>Noviherbaspirillum</taxon>
    </lineage>
</organism>
<proteinExistence type="predicted"/>
<dbReference type="PANTHER" id="PTHR38643:SF1">
    <property type="entry name" value="PURINE NUCLEOSIDE PERMEASE C285.05-RELATED"/>
    <property type="match status" value="1"/>
</dbReference>
<dbReference type="PIRSF" id="PIRSF013171">
    <property type="entry name" value="Pur_nuclsid_perm"/>
    <property type="match status" value="1"/>
</dbReference>
<dbReference type="PANTHER" id="PTHR38643">
    <property type="entry name" value="PURINE NUCLEOSIDE PERMEASE C285.05-RELATED"/>
    <property type="match status" value="1"/>
</dbReference>
<evidence type="ECO:0000313" key="2">
    <source>
        <dbReference type="EMBL" id="SMP59491.1"/>
    </source>
</evidence>
<dbReference type="Gene3D" id="3.40.50.1580">
    <property type="entry name" value="Nucleoside phosphorylase domain"/>
    <property type="match status" value="1"/>
</dbReference>
<dbReference type="InterPro" id="IPR035994">
    <property type="entry name" value="Nucleoside_phosphorylase_sf"/>
</dbReference>
<dbReference type="RefSeq" id="WP_430438464.1">
    <property type="nucleotide sequence ID" value="NZ_FXUL01000006.1"/>
</dbReference>
<dbReference type="EMBL" id="FXUL01000006">
    <property type="protein sequence ID" value="SMP59491.1"/>
    <property type="molecule type" value="Genomic_DNA"/>
</dbReference>
<keyword evidence="1" id="KW-0732">Signal</keyword>
<keyword evidence="3" id="KW-1185">Reference proteome</keyword>
<feature type="chain" id="PRO_5045109578" evidence="1">
    <location>
        <begin position="41"/>
        <end position="359"/>
    </location>
</feature>
<dbReference type="InterPro" id="IPR009486">
    <property type="entry name" value="Pur_nuclsid_perm"/>
</dbReference>
<feature type="signal peptide" evidence="1">
    <location>
        <begin position="1"/>
        <end position="40"/>
    </location>
</feature>
<sequence length="359" mass="38147">MTTTSRSNGISSPRPIKRVAAAMAAAGALTFAWYASSVGAQTTAPRPVKVLIISMFVAEAQPWIDKLALGQAITVPGLSPAYPQVHCNADDVCQVTTDMGKANAAASISALVYSGQFDLSQTYFLVAGIAGVDPEQGTTGTAAWSRYLVDWDLSWEIDARERPAGWNTGFLGINTKTPGEKPPLDYGSEVFQLNEALLQKALALSTNATLTDSPTAQAYRAQYAVAPGNQPPRVTQCDAMTGNTWFHGDLLGQRARAWHKLMTDNKGTYCMTAQEDNATYKALQRGAEAGLLDLQRVAVLRTASNFDRPHPGQTAAESLKANSGGFGPSTANLVVAGQPLVTDIVTKWASWKNGVPATP</sequence>
<reference evidence="2 3" key="1">
    <citation type="submission" date="2017-05" db="EMBL/GenBank/DDBJ databases">
        <authorList>
            <person name="Varghese N."/>
            <person name="Submissions S."/>
        </authorList>
    </citation>
    <scope>NUCLEOTIDE SEQUENCE [LARGE SCALE GENOMIC DNA]</scope>
    <source>
        <strain evidence="2 3">DSM 26001</strain>
    </source>
</reference>
<name>A0ABY1Q4K4_9BURK</name>
<gene>
    <name evidence="2" type="ORF">SAMN06295970_10691</name>
</gene>
<accession>A0ABY1Q4K4</accession>
<dbReference type="Pfam" id="PF06516">
    <property type="entry name" value="NUP"/>
    <property type="match status" value="1"/>
</dbReference>
<evidence type="ECO:0000256" key="1">
    <source>
        <dbReference type="SAM" id="SignalP"/>
    </source>
</evidence>
<protein>
    <submittedName>
        <fullName evidence="2">Purine nucleoside permease</fullName>
    </submittedName>
</protein>
<dbReference type="Proteomes" id="UP001158049">
    <property type="component" value="Unassembled WGS sequence"/>
</dbReference>
<evidence type="ECO:0000313" key="3">
    <source>
        <dbReference type="Proteomes" id="UP001158049"/>
    </source>
</evidence>